<evidence type="ECO:0000256" key="12">
    <source>
        <dbReference type="ARBA" id="ARBA00048108"/>
    </source>
</evidence>
<dbReference type="InterPro" id="IPR035959">
    <property type="entry name" value="RutC-like_sf"/>
</dbReference>
<dbReference type="PANTHER" id="PTHR12196">
    <property type="entry name" value="DOMAIN OF UNKNOWN FUNCTION 71 DUF71 -CONTAINING PROTEIN"/>
    <property type="match status" value="1"/>
</dbReference>
<dbReference type="Gene3D" id="3.30.1330.40">
    <property type="entry name" value="RutC-like"/>
    <property type="match status" value="3"/>
</dbReference>
<protein>
    <recommendedName>
        <fullName evidence="4">Diphthine--ammonia ligase</fullName>
        <ecNumber evidence="3">6.3.1.14</ecNumber>
    </recommendedName>
    <alternativeName>
        <fullName evidence="9">ATP-binding domain-containing protein 4</fullName>
    </alternativeName>
    <alternativeName>
        <fullName evidence="8">Diphthamide synthase</fullName>
    </alternativeName>
    <alternativeName>
        <fullName evidence="10">Diphthamide synthetase</fullName>
    </alternativeName>
    <alternativeName>
        <fullName evidence="11">Protein DPH6 homolog</fullName>
    </alternativeName>
</protein>
<evidence type="ECO:0000256" key="4">
    <source>
        <dbReference type="ARBA" id="ARBA00018426"/>
    </source>
</evidence>
<dbReference type="CDD" id="cd06156">
    <property type="entry name" value="eu_AANH_C_2"/>
    <property type="match status" value="1"/>
</dbReference>
<dbReference type="InterPro" id="IPR006175">
    <property type="entry name" value="YjgF/YER057c/UK114"/>
</dbReference>
<reference evidence="14" key="1">
    <citation type="submission" date="2020-12" db="EMBL/GenBank/DDBJ databases">
        <title>Metabolic potential, ecology and presence of endohyphal bacteria is reflected in genomic diversity of Mucoromycotina.</title>
        <authorList>
            <person name="Muszewska A."/>
            <person name="Okrasinska A."/>
            <person name="Steczkiewicz K."/>
            <person name="Drgas O."/>
            <person name="Orlowska M."/>
            <person name="Perlinska-Lenart U."/>
            <person name="Aleksandrzak-Piekarczyk T."/>
            <person name="Szatraj K."/>
            <person name="Zielenkiewicz U."/>
            <person name="Pilsyk S."/>
            <person name="Malc E."/>
            <person name="Mieczkowski P."/>
            <person name="Kruszewska J.S."/>
            <person name="Biernat P."/>
            <person name="Pawlowska J."/>
        </authorList>
    </citation>
    <scope>NUCLEOTIDE SEQUENCE</scope>
    <source>
        <strain evidence="14">WA0000017839</strain>
    </source>
</reference>
<dbReference type="Gene3D" id="3.90.1490.10">
    <property type="entry name" value="putative n-type atp pyrophosphatase, domain 2"/>
    <property type="match status" value="1"/>
</dbReference>
<dbReference type="OrthoDB" id="686384at2759"/>
<keyword evidence="6" id="KW-0547">Nucleotide-binding</keyword>
<dbReference type="GO" id="GO:0017178">
    <property type="term" value="F:diphthine-ammonia ligase activity"/>
    <property type="evidence" value="ECO:0007669"/>
    <property type="project" value="UniProtKB-EC"/>
</dbReference>
<dbReference type="CDD" id="cd01994">
    <property type="entry name" value="AANH_PF0828-like"/>
    <property type="match status" value="1"/>
</dbReference>
<evidence type="ECO:0000256" key="5">
    <source>
        <dbReference type="ARBA" id="ARBA00022598"/>
    </source>
</evidence>
<dbReference type="EMBL" id="JAEPRD010000016">
    <property type="protein sequence ID" value="KAG2209147.1"/>
    <property type="molecule type" value="Genomic_DNA"/>
</dbReference>
<comment type="caution">
    <text evidence="14">The sequence shown here is derived from an EMBL/GenBank/DDBJ whole genome shotgun (WGS) entry which is preliminary data.</text>
</comment>
<evidence type="ECO:0000259" key="13">
    <source>
        <dbReference type="Pfam" id="PF01902"/>
    </source>
</evidence>
<dbReference type="Proteomes" id="UP000603453">
    <property type="component" value="Unassembled WGS sequence"/>
</dbReference>
<evidence type="ECO:0000256" key="10">
    <source>
        <dbReference type="ARBA" id="ARBA00031552"/>
    </source>
</evidence>
<evidence type="ECO:0000256" key="8">
    <source>
        <dbReference type="ARBA" id="ARBA00029814"/>
    </source>
</evidence>
<feature type="domain" description="Diphthamide synthase" evidence="13">
    <location>
        <begin position="1"/>
        <end position="237"/>
    </location>
</feature>
<dbReference type="InterPro" id="IPR002761">
    <property type="entry name" value="Diphthami_syn_dom"/>
</dbReference>
<accession>A0A8H7RDU4</accession>
<evidence type="ECO:0000256" key="11">
    <source>
        <dbReference type="ARBA" id="ARBA00032849"/>
    </source>
</evidence>
<evidence type="ECO:0000313" key="14">
    <source>
        <dbReference type="EMBL" id="KAG2209147.1"/>
    </source>
</evidence>
<dbReference type="CDD" id="cd00448">
    <property type="entry name" value="YjgF_YER057c_UK114_family"/>
    <property type="match status" value="1"/>
</dbReference>
<evidence type="ECO:0000256" key="1">
    <source>
        <dbReference type="ARBA" id="ARBA00005156"/>
    </source>
</evidence>
<proteinExistence type="inferred from homology"/>
<dbReference type="EC" id="6.3.1.14" evidence="3"/>
<dbReference type="SUPFAM" id="SSF55298">
    <property type="entry name" value="YjgF-like"/>
    <property type="match status" value="2"/>
</dbReference>
<organism evidence="14 15">
    <name type="scientific">Mucor saturninus</name>
    <dbReference type="NCBI Taxonomy" id="64648"/>
    <lineage>
        <taxon>Eukaryota</taxon>
        <taxon>Fungi</taxon>
        <taxon>Fungi incertae sedis</taxon>
        <taxon>Mucoromycota</taxon>
        <taxon>Mucoromycotina</taxon>
        <taxon>Mucoromycetes</taxon>
        <taxon>Mucorales</taxon>
        <taxon>Mucorineae</taxon>
        <taxon>Mucoraceae</taxon>
        <taxon>Mucor</taxon>
    </lineage>
</organism>
<dbReference type="Pfam" id="PF01902">
    <property type="entry name" value="Diphthami_syn_2"/>
    <property type="match status" value="1"/>
</dbReference>
<dbReference type="Gene3D" id="3.40.50.620">
    <property type="entry name" value="HUPs"/>
    <property type="match status" value="1"/>
</dbReference>
<sequence>MKIVALVSGGKDSCYNMMQCVANGHEIAAIANLKPPIQSGKDELDSFMYQTVGHDAIYLYSECMDVPLYRRDILGGSLLQGSDYTVTADDETEDLYMLLKDVLKDHPDIGGVSVGAILSNYQRVRVEHVCNRLGLTSFAYLWRREQKDLLWEMANAGVTAILIKIAAIGLKPIHLGKSIAQMYPYLCKMNDMYDLHICGEGGEYETFTVDCPLFKRRIVVEETETVIHSDDAFAQVAYLKFKKCTTVEKTVEEMDMSKTVIQNWKDWDSYDDIVSAVNNGKEESLMIPSKIIQDDVKENEVHIASDHAPFFAIGGTTAYDKDANITFNNIEEETMACMKAVEEKLAKKQLEWKDVVTMNVFVRNMNDFGRINAIYKTFFDINPSPRALVGVDLDKSANLQIDLVAIQSMPHVKRETMHVQGISYWAPANIGPYSQSVITQGHAFVAGQIGLVPNTLNLPTPSSFADEAALSLRNLENIVSVLELPLQANIALCYCFVSDPTHLPLARSAWETYMEGDTPPTVYIAVSSLPKNAMVEWQVLLNAPLPVPFGEEEYDNTTDEELDDETIKALAWMKIRQDPFEIKTVPGVQCKAFAKSNVTTIVAQITGKEDGDSLKGMTSQLLASIDEALKESKKKWEDVLSLRIFYRDDMKLGNASMVNAFSKDILKRSKHVPAMTGIPVTALNSRGESSISCTLHVL</sequence>
<evidence type="ECO:0000313" key="15">
    <source>
        <dbReference type="Proteomes" id="UP000603453"/>
    </source>
</evidence>
<evidence type="ECO:0000256" key="7">
    <source>
        <dbReference type="ARBA" id="ARBA00022840"/>
    </source>
</evidence>
<dbReference type="PANTHER" id="PTHR12196:SF2">
    <property type="entry name" value="DIPHTHINE--AMMONIA LIGASE"/>
    <property type="match status" value="1"/>
</dbReference>
<comment type="catalytic activity">
    <reaction evidence="12">
        <text>diphthine-[translation elongation factor 2] + NH4(+) + ATP = diphthamide-[translation elongation factor 2] + AMP + diphosphate + H(+)</text>
        <dbReference type="Rhea" id="RHEA:19753"/>
        <dbReference type="Rhea" id="RHEA-COMP:10172"/>
        <dbReference type="Rhea" id="RHEA-COMP:10174"/>
        <dbReference type="ChEBI" id="CHEBI:15378"/>
        <dbReference type="ChEBI" id="CHEBI:16692"/>
        <dbReference type="ChEBI" id="CHEBI:28938"/>
        <dbReference type="ChEBI" id="CHEBI:30616"/>
        <dbReference type="ChEBI" id="CHEBI:33019"/>
        <dbReference type="ChEBI" id="CHEBI:82696"/>
        <dbReference type="ChEBI" id="CHEBI:456215"/>
        <dbReference type="EC" id="6.3.1.14"/>
    </reaction>
</comment>
<evidence type="ECO:0000256" key="2">
    <source>
        <dbReference type="ARBA" id="ARBA00008496"/>
    </source>
</evidence>
<name>A0A8H7RDU4_9FUNG</name>
<dbReference type="GO" id="GO:0005524">
    <property type="term" value="F:ATP binding"/>
    <property type="evidence" value="ECO:0007669"/>
    <property type="project" value="UniProtKB-KW"/>
</dbReference>
<evidence type="ECO:0000256" key="6">
    <source>
        <dbReference type="ARBA" id="ARBA00022741"/>
    </source>
</evidence>
<dbReference type="InterPro" id="IPR030662">
    <property type="entry name" value="DPH6/MJ0570"/>
</dbReference>
<dbReference type="AlphaFoldDB" id="A0A8H7RDU4"/>
<evidence type="ECO:0000256" key="3">
    <source>
        <dbReference type="ARBA" id="ARBA00012089"/>
    </source>
</evidence>
<dbReference type="GO" id="GO:0017183">
    <property type="term" value="P:protein histidyl modification to diphthamide"/>
    <property type="evidence" value="ECO:0007669"/>
    <property type="project" value="TreeGrafter"/>
</dbReference>
<comment type="similarity">
    <text evidence="2">Belongs to the Diphthine--ammonia ligase family.</text>
</comment>
<keyword evidence="15" id="KW-1185">Reference proteome</keyword>
<dbReference type="NCBIfam" id="TIGR00290">
    <property type="entry name" value="MJ0570_dom"/>
    <property type="match status" value="1"/>
</dbReference>
<keyword evidence="5" id="KW-0436">Ligase</keyword>
<dbReference type="InterPro" id="IPR014729">
    <property type="entry name" value="Rossmann-like_a/b/a_fold"/>
</dbReference>
<dbReference type="FunFam" id="3.90.1490.10:FF:000001">
    <property type="entry name" value="Diphthine--ammonia ligase"/>
    <property type="match status" value="1"/>
</dbReference>
<dbReference type="FunFam" id="3.40.50.620:FF:000069">
    <property type="entry name" value="diphthine--ammonia ligase"/>
    <property type="match status" value="1"/>
</dbReference>
<keyword evidence="7" id="KW-0067">ATP-binding</keyword>
<dbReference type="SUPFAM" id="SSF52402">
    <property type="entry name" value="Adenine nucleotide alpha hydrolases-like"/>
    <property type="match status" value="1"/>
</dbReference>
<dbReference type="Pfam" id="PF01042">
    <property type="entry name" value="Ribonuc_L-PSP"/>
    <property type="match status" value="2"/>
</dbReference>
<comment type="pathway">
    <text evidence="1">Protein modification; peptidyl-diphthamide biosynthesis.</text>
</comment>
<evidence type="ECO:0000256" key="9">
    <source>
        <dbReference type="ARBA" id="ARBA00031202"/>
    </source>
</evidence>
<gene>
    <name evidence="14" type="ORF">INT47_005439</name>
</gene>